<dbReference type="EMBL" id="WMIF01000020">
    <property type="protein sequence ID" value="MTH35666.1"/>
    <property type="molecule type" value="Genomic_DNA"/>
</dbReference>
<evidence type="ECO:0000256" key="3">
    <source>
        <dbReference type="ARBA" id="ARBA00023163"/>
    </source>
</evidence>
<dbReference type="SUPFAM" id="SSF46894">
    <property type="entry name" value="C-terminal effector domain of the bipartite response regulators"/>
    <property type="match status" value="1"/>
</dbReference>
<evidence type="ECO:0000259" key="4">
    <source>
        <dbReference type="PROSITE" id="PS50043"/>
    </source>
</evidence>
<dbReference type="GO" id="GO:0003677">
    <property type="term" value="F:DNA binding"/>
    <property type="evidence" value="ECO:0007669"/>
    <property type="project" value="UniProtKB-KW"/>
</dbReference>
<dbReference type="PROSITE" id="PS50043">
    <property type="entry name" value="HTH_LUXR_2"/>
    <property type="match status" value="1"/>
</dbReference>
<comment type="caution">
    <text evidence="5">The sequence shown here is derived from an EMBL/GenBank/DDBJ whole genome shotgun (WGS) entry which is preliminary data.</text>
</comment>
<dbReference type="InterPro" id="IPR016032">
    <property type="entry name" value="Sig_transdc_resp-reg_C-effctor"/>
</dbReference>
<dbReference type="Pfam" id="PF00196">
    <property type="entry name" value="GerE"/>
    <property type="match status" value="1"/>
</dbReference>
<organism evidence="5 6">
    <name type="scientific">Paracoccus limosus</name>
    <dbReference type="NCBI Taxonomy" id="913252"/>
    <lineage>
        <taxon>Bacteria</taxon>
        <taxon>Pseudomonadati</taxon>
        <taxon>Pseudomonadota</taxon>
        <taxon>Alphaproteobacteria</taxon>
        <taxon>Rhodobacterales</taxon>
        <taxon>Paracoccaceae</taxon>
        <taxon>Paracoccus</taxon>
    </lineage>
</organism>
<dbReference type="CDD" id="cd06170">
    <property type="entry name" value="LuxR_C_like"/>
    <property type="match status" value="1"/>
</dbReference>
<dbReference type="PANTHER" id="PTHR44688:SF16">
    <property type="entry name" value="DNA-BINDING TRANSCRIPTIONAL ACTIVATOR DEVR_DOSR"/>
    <property type="match status" value="1"/>
</dbReference>
<dbReference type="GO" id="GO:0006355">
    <property type="term" value="P:regulation of DNA-templated transcription"/>
    <property type="evidence" value="ECO:0007669"/>
    <property type="project" value="InterPro"/>
</dbReference>
<dbReference type="PANTHER" id="PTHR44688">
    <property type="entry name" value="DNA-BINDING TRANSCRIPTIONAL ACTIVATOR DEVR_DOSR"/>
    <property type="match status" value="1"/>
</dbReference>
<evidence type="ECO:0000313" key="6">
    <source>
        <dbReference type="Proteomes" id="UP000442533"/>
    </source>
</evidence>
<evidence type="ECO:0000256" key="2">
    <source>
        <dbReference type="ARBA" id="ARBA00023125"/>
    </source>
</evidence>
<proteinExistence type="predicted"/>
<dbReference type="SMART" id="SM00421">
    <property type="entry name" value="HTH_LUXR"/>
    <property type="match status" value="1"/>
</dbReference>
<dbReference type="InterPro" id="IPR036388">
    <property type="entry name" value="WH-like_DNA-bd_sf"/>
</dbReference>
<name>A0A844H479_9RHOB</name>
<dbReference type="AlphaFoldDB" id="A0A844H479"/>
<reference evidence="5 6" key="1">
    <citation type="submission" date="2019-11" db="EMBL/GenBank/DDBJ databases">
        <authorList>
            <person name="Dong K."/>
        </authorList>
    </citation>
    <scope>NUCLEOTIDE SEQUENCE [LARGE SCALE GENOMIC DNA]</scope>
    <source>
        <strain evidence="5 6">JCM 17370</strain>
    </source>
</reference>
<protein>
    <recommendedName>
        <fullName evidence="4">HTH luxR-type domain-containing protein</fullName>
    </recommendedName>
</protein>
<dbReference type="Gene3D" id="1.10.10.10">
    <property type="entry name" value="Winged helix-like DNA-binding domain superfamily/Winged helix DNA-binding domain"/>
    <property type="match status" value="1"/>
</dbReference>
<keyword evidence="3" id="KW-0804">Transcription</keyword>
<keyword evidence="6" id="KW-1185">Reference proteome</keyword>
<gene>
    <name evidence="5" type="ORF">GL279_13740</name>
</gene>
<evidence type="ECO:0000313" key="5">
    <source>
        <dbReference type="EMBL" id="MTH35666.1"/>
    </source>
</evidence>
<dbReference type="PRINTS" id="PR00038">
    <property type="entry name" value="HTHLUXR"/>
</dbReference>
<keyword evidence="1" id="KW-0805">Transcription regulation</keyword>
<accession>A0A844H479</accession>
<dbReference type="OrthoDB" id="9814495at2"/>
<evidence type="ECO:0000256" key="1">
    <source>
        <dbReference type="ARBA" id="ARBA00023015"/>
    </source>
</evidence>
<feature type="domain" description="HTH luxR-type" evidence="4">
    <location>
        <begin position="48"/>
        <end position="113"/>
    </location>
</feature>
<sequence>MRCGGRQRTGGRKPMLYLAIETDDIGVLAVIRAALPQGSRLHVGRVPGRVPEAGLTARQRQILGCLAEGLSNKEIGRKLSLSHFTVRNHVSAVMRLLDASTRQEIVARMAEAAPDPGTDDAEAGS</sequence>
<keyword evidence="2" id="KW-0238">DNA-binding</keyword>
<dbReference type="Proteomes" id="UP000442533">
    <property type="component" value="Unassembled WGS sequence"/>
</dbReference>
<dbReference type="InterPro" id="IPR000792">
    <property type="entry name" value="Tscrpt_reg_LuxR_C"/>
</dbReference>